<dbReference type="InterPro" id="IPR002110">
    <property type="entry name" value="Ankyrin_rpt"/>
</dbReference>
<dbReference type="Pfam" id="PF12796">
    <property type="entry name" value="Ank_2"/>
    <property type="match status" value="2"/>
</dbReference>
<evidence type="ECO:0000313" key="2">
    <source>
        <dbReference type="Ensembl" id="ENSNGAP00000017895.1"/>
    </source>
</evidence>
<organism evidence="2 3">
    <name type="scientific">Nannospalax galili</name>
    <name type="common">Northern Israeli blind subterranean mole rat</name>
    <name type="synonym">Spalax galili</name>
    <dbReference type="NCBI Taxonomy" id="1026970"/>
    <lineage>
        <taxon>Eukaryota</taxon>
        <taxon>Metazoa</taxon>
        <taxon>Chordata</taxon>
        <taxon>Craniata</taxon>
        <taxon>Vertebrata</taxon>
        <taxon>Euteleostomi</taxon>
        <taxon>Mammalia</taxon>
        <taxon>Eutheria</taxon>
        <taxon>Euarchontoglires</taxon>
        <taxon>Glires</taxon>
        <taxon>Rodentia</taxon>
        <taxon>Myomorpha</taxon>
        <taxon>Muroidea</taxon>
        <taxon>Spalacidae</taxon>
        <taxon>Spalacinae</taxon>
        <taxon>Nannospalax</taxon>
    </lineage>
</organism>
<evidence type="ECO:0000256" key="1">
    <source>
        <dbReference type="PROSITE-ProRule" id="PRU00023"/>
    </source>
</evidence>
<dbReference type="PROSITE" id="PS50297">
    <property type="entry name" value="ANK_REP_REGION"/>
    <property type="match status" value="2"/>
</dbReference>
<dbReference type="PANTHER" id="PTHR24160">
    <property type="entry name" value="ANKYRIN REPEAT DOMAIN-CONTAINING PROTEIN 53"/>
    <property type="match status" value="1"/>
</dbReference>
<dbReference type="GO" id="GO:0000922">
    <property type="term" value="C:spindle pole"/>
    <property type="evidence" value="ECO:0007669"/>
    <property type="project" value="TreeGrafter"/>
</dbReference>
<feature type="repeat" description="ANK" evidence="1">
    <location>
        <begin position="92"/>
        <end position="114"/>
    </location>
</feature>
<feature type="repeat" description="ANK" evidence="1">
    <location>
        <begin position="148"/>
        <end position="180"/>
    </location>
</feature>
<dbReference type="PANTHER" id="PTHR24160:SF1">
    <property type="entry name" value="ANKYRIN REPEAT DOMAIN-CONTAINING PROTEIN 53"/>
    <property type="match status" value="1"/>
</dbReference>
<reference evidence="2" key="1">
    <citation type="submission" date="2025-08" db="UniProtKB">
        <authorList>
            <consortium name="Ensembl"/>
        </authorList>
    </citation>
    <scope>IDENTIFICATION</scope>
</reference>
<sequence length="464" mass="51940">RSWAPGRSSNPLTSRPWRRTGTLELGDAEHQGHLRGPQLSLHLRPANSSPSEFWDHKPIASYSEIFAASVGNVDWLRFCLNTECKDIAVDDKGFTAIHLAAQKGNLSCIQLLIEECKFPVDLGNKSEVLSCIDYLLKKGAVINSQTCNGSTPLHLATCDGLLGCMKVLVQSGANVHTRDAMGYKPIDYCKIWNHHTCARFLKDAMWKQDKKDFAREMGKLQSLKKSWGRPAIALCPPLLQKEQRNLREADFRKWLQGKLLSQCHTLASRLGTGPWFLALSNTVGSRISRSFHPSVEAQLKSLPQPVVPPKPIHKQPTISWPKLWNLSNNPTSSLTTKIGCPQGIRLGMHPDPHQEHDFQRFLDMTQNSFGGTCLHTVNGHWVTPVPQVPFEVMIRVPYPGMQSYRMKVPQGLYPLSILNMPQKQHLGDSWTHTMAMSLRETFGKPFLAVVEVSRAGVLKALPSK</sequence>
<dbReference type="SMART" id="SM00248">
    <property type="entry name" value="ANK"/>
    <property type="match status" value="3"/>
</dbReference>
<dbReference type="Gene3D" id="1.25.40.20">
    <property type="entry name" value="Ankyrin repeat-containing domain"/>
    <property type="match status" value="2"/>
</dbReference>
<keyword evidence="3" id="KW-1185">Reference proteome</keyword>
<reference evidence="2" key="2">
    <citation type="submission" date="2025-09" db="UniProtKB">
        <authorList>
            <consortium name="Ensembl"/>
        </authorList>
    </citation>
    <scope>IDENTIFICATION</scope>
</reference>
<evidence type="ECO:0000313" key="3">
    <source>
        <dbReference type="Proteomes" id="UP000694381"/>
    </source>
</evidence>
<proteinExistence type="predicted"/>
<dbReference type="PRINTS" id="PR01415">
    <property type="entry name" value="ANKYRIN"/>
</dbReference>
<dbReference type="Ensembl" id="ENSNGAT00000023532.1">
    <property type="protein sequence ID" value="ENSNGAP00000017895.1"/>
    <property type="gene ID" value="ENSNGAG00000018178.1"/>
</dbReference>
<dbReference type="GO" id="GO:0007080">
    <property type="term" value="P:mitotic metaphase chromosome alignment"/>
    <property type="evidence" value="ECO:0007669"/>
    <property type="project" value="TreeGrafter"/>
</dbReference>
<dbReference type="GO" id="GO:0060236">
    <property type="term" value="P:regulation of mitotic spindle organization"/>
    <property type="evidence" value="ECO:0007669"/>
    <property type="project" value="TreeGrafter"/>
</dbReference>
<dbReference type="OMA" id="NHRICAR"/>
<gene>
    <name evidence="2" type="primary">Ankrd53</name>
</gene>
<dbReference type="InterPro" id="IPR036770">
    <property type="entry name" value="Ankyrin_rpt-contain_sf"/>
</dbReference>
<keyword evidence="1" id="KW-0040">ANK repeat</keyword>
<dbReference type="GO" id="GO:0031116">
    <property type="term" value="P:positive regulation of microtubule polymerization"/>
    <property type="evidence" value="ECO:0007669"/>
    <property type="project" value="TreeGrafter"/>
</dbReference>
<dbReference type="PROSITE" id="PS50088">
    <property type="entry name" value="ANK_REPEAT"/>
    <property type="match status" value="2"/>
</dbReference>
<dbReference type="AlphaFoldDB" id="A0A8C6RIB0"/>
<dbReference type="GeneTree" id="ENSGT00390000005650"/>
<dbReference type="Proteomes" id="UP000694381">
    <property type="component" value="Unassembled WGS sequence"/>
</dbReference>
<dbReference type="GO" id="GO:1902412">
    <property type="term" value="P:regulation of mitotic cytokinesis"/>
    <property type="evidence" value="ECO:0007669"/>
    <property type="project" value="InterPro"/>
</dbReference>
<dbReference type="InterPro" id="IPR042335">
    <property type="entry name" value="ANKRD53"/>
</dbReference>
<protein>
    <submittedName>
        <fullName evidence="2">Ankyrin repeat domain 53</fullName>
    </submittedName>
</protein>
<dbReference type="SUPFAM" id="SSF48403">
    <property type="entry name" value="Ankyrin repeat"/>
    <property type="match status" value="1"/>
</dbReference>
<accession>A0A8C6RIB0</accession>
<name>A0A8C6RIB0_NANGA</name>